<dbReference type="AlphaFoldDB" id="A0A291QPI0"/>
<dbReference type="InterPro" id="IPR011990">
    <property type="entry name" value="TPR-like_helical_dom_sf"/>
</dbReference>
<dbReference type="Proteomes" id="UP000220133">
    <property type="component" value="Chromosome"/>
</dbReference>
<keyword evidence="1" id="KW-1133">Transmembrane helix</keyword>
<dbReference type="PANTHER" id="PTHR10098">
    <property type="entry name" value="RAPSYN-RELATED"/>
    <property type="match status" value="1"/>
</dbReference>
<dbReference type="SMART" id="SM00028">
    <property type="entry name" value="TPR"/>
    <property type="match status" value="5"/>
</dbReference>
<dbReference type="EMBL" id="CP023777">
    <property type="protein sequence ID" value="ATL45825.1"/>
    <property type="molecule type" value="Genomic_DNA"/>
</dbReference>
<name>A0A291QPI0_9BACT</name>
<gene>
    <name evidence="3" type="ORF">COR50_00870</name>
</gene>
<keyword evidence="4" id="KW-1185">Reference proteome</keyword>
<dbReference type="Gene3D" id="1.25.40.10">
    <property type="entry name" value="Tetratricopeptide repeat domain"/>
    <property type="match status" value="2"/>
</dbReference>
<accession>A0A291QPI0</accession>
<reference evidence="3 4" key="1">
    <citation type="submission" date="2017-10" db="EMBL/GenBank/DDBJ databases">
        <title>Paenichitinophaga pekingensis gen. nov., sp. nov., isolated from activated sludge.</title>
        <authorList>
            <person name="Jin D."/>
            <person name="Kong X."/>
            <person name="Deng Y."/>
            <person name="Bai Z."/>
        </authorList>
    </citation>
    <scope>NUCLEOTIDE SEQUENCE [LARGE SCALE GENOMIC DNA]</scope>
    <source>
        <strain evidence="3 4">13</strain>
    </source>
</reference>
<dbReference type="OrthoDB" id="9771112at2"/>
<evidence type="ECO:0000256" key="1">
    <source>
        <dbReference type="SAM" id="Phobius"/>
    </source>
</evidence>
<organism evidence="3 4">
    <name type="scientific">Chitinophaga caeni</name>
    <dbReference type="NCBI Taxonomy" id="2029983"/>
    <lineage>
        <taxon>Bacteria</taxon>
        <taxon>Pseudomonadati</taxon>
        <taxon>Bacteroidota</taxon>
        <taxon>Chitinophagia</taxon>
        <taxon>Chitinophagales</taxon>
        <taxon>Chitinophagaceae</taxon>
        <taxon>Chitinophaga</taxon>
    </lineage>
</organism>
<protein>
    <recommendedName>
        <fullName evidence="2">CHAT domain-containing protein</fullName>
    </recommendedName>
</protein>
<dbReference type="PANTHER" id="PTHR10098:SF108">
    <property type="entry name" value="TETRATRICOPEPTIDE REPEAT PROTEIN 28"/>
    <property type="match status" value="1"/>
</dbReference>
<dbReference type="KEGG" id="cbae:COR50_00870"/>
<dbReference type="InterPro" id="IPR019734">
    <property type="entry name" value="TPR_rpt"/>
</dbReference>
<keyword evidence="1" id="KW-0812">Transmembrane</keyword>
<dbReference type="InterPro" id="IPR024983">
    <property type="entry name" value="CHAT_dom"/>
</dbReference>
<evidence type="ECO:0000313" key="4">
    <source>
        <dbReference type="Proteomes" id="UP000220133"/>
    </source>
</evidence>
<evidence type="ECO:0000313" key="3">
    <source>
        <dbReference type="EMBL" id="ATL45825.1"/>
    </source>
</evidence>
<proteinExistence type="predicted"/>
<feature type="domain" description="CHAT" evidence="2">
    <location>
        <begin position="602"/>
        <end position="868"/>
    </location>
</feature>
<sequence>MHKILSSYTLLVFLILGSINVYAYTNESDSIPSLLQKDLDHLRSEDDLEQWLYMRMDYAANKPSERIKYLMETAEAAWRQPKNEYERQAWLDLLMYQGYYQLQLGRIIPSIKAYEAAYSYYFDDPIPGNDIVEFLLKPLGNNYTRLGDYRRAEFITRKSLTMAIESGEDDKIAASCCNLAIVALTQEQLDTAKVYAKMGVAYAENYPPLNGLLHSLMANIYEHAGELEEAGNYARLAVQIMEHASAEGDHDHAYRLSAAYEAQGNIAMARQQWKLARILYGKAYQVLINAYPEQRKREQARLLVSKAQVALASGDVQMSLSDFNKALQVLLPRMQLAGKPRSSDLYGDFTLVDALVGKAKCLYEIHDKRNALNYYLLSYSVEQKLHRAYASRDMRLLHQQESLDLAAAAMKTAYELWQETADTKFLSNMLQVSEWTKAQSLREEIDAAIRQSQLDQRDSLVASQQQLLRAIAYHEKELATSGNDLDQLQQTVEGLNFQLALVQAELEKKYPHFAQQKYLDKTFSAAELCSKIPKRVTAITYFADANYLYTIMLNRQGIQQVIRQDSSQGKLQYAKDFMQRYFRSGISAMISYPKRYYQDAYHLYRWLIEPLHIRPGQALLIVPAGSIGYLPFDALITREGLADNITEWPYLLKEHSYSIAYSLQTWVQQQELPLAGENEVTGFFVNEGREARELPAVVKERNLLEEVAVGTYLGDTAANIKQFKKLLTKAQILHISTHAYLEGEPPMPVLQMSDDKFYWFELFQYKFQPGLVVLSACKTGDGMLAEGEGIISLAREFAAAGAAGVVAGLWNVNDEAGAAMVASFYKNLSRESKPYLALHRAKLSWLQEHREDPGLQMPYFWSVLTYAGHYHDVPLMKHLPWYQRYWHVGVALIILLAVLTWYFYRYRRKHL</sequence>
<feature type="transmembrane region" description="Helical" evidence="1">
    <location>
        <begin position="885"/>
        <end position="904"/>
    </location>
</feature>
<dbReference type="RefSeq" id="WP_098192215.1">
    <property type="nucleotide sequence ID" value="NZ_CP023777.1"/>
</dbReference>
<keyword evidence="1" id="KW-0472">Membrane</keyword>
<dbReference type="SUPFAM" id="SSF48452">
    <property type="entry name" value="TPR-like"/>
    <property type="match status" value="2"/>
</dbReference>
<dbReference type="Pfam" id="PF12770">
    <property type="entry name" value="CHAT"/>
    <property type="match status" value="1"/>
</dbReference>
<evidence type="ECO:0000259" key="2">
    <source>
        <dbReference type="Pfam" id="PF12770"/>
    </source>
</evidence>